<reference evidence="12" key="2">
    <citation type="submission" date="2025-04" db="UniProtKB">
        <authorList>
            <consortium name="RefSeq"/>
        </authorList>
    </citation>
    <scope>IDENTIFICATION</scope>
</reference>
<accession>A0A0C9QIU4</accession>
<evidence type="ECO:0000313" key="12">
    <source>
        <dbReference type="RefSeq" id="XP_011309724.1"/>
    </source>
</evidence>
<dbReference type="Proteomes" id="UP000694866">
    <property type="component" value="Unplaced"/>
</dbReference>
<sequence length="186" mass="20438">MISAAGQFIFCTGFLLLLAINSGEALECYECVSHALADDRCKGDFITQKGDKDVVNCSQSVLNKWHNKMIHNTELYGLASVFEVAPSTYPSPDLEQFSCLKLELKVNNEVKTMRTCQSKKTAVLDPCKKVEQVAMNIPEKAISVEFCGLCSKDKCNGTGTTSSTYLATFLSLVVTLSLMSYLHRAV</sequence>
<evidence type="ECO:0000256" key="9">
    <source>
        <dbReference type="SAM" id="SignalP"/>
    </source>
</evidence>
<evidence type="ECO:0000313" key="11">
    <source>
        <dbReference type="Proteomes" id="UP000694866"/>
    </source>
</evidence>
<dbReference type="GO" id="GO:0098552">
    <property type="term" value="C:side of membrane"/>
    <property type="evidence" value="ECO:0007669"/>
    <property type="project" value="UniProtKB-KW"/>
</dbReference>
<keyword evidence="4 9" id="KW-0732">Signal</keyword>
<dbReference type="OrthoDB" id="6582325at2759"/>
<feature type="signal peptide" evidence="9">
    <location>
        <begin position="1"/>
        <end position="25"/>
    </location>
</feature>
<dbReference type="PANTHER" id="PTHR33562">
    <property type="entry name" value="ATILLA, ISOFORM B-RELATED-RELATED"/>
    <property type="match status" value="1"/>
</dbReference>
<dbReference type="EMBL" id="GBYB01014653">
    <property type="protein sequence ID" value="JAG84420.1"/>
    <property type="molecule type" value="Transcribed_RNA"/>
</dbReference>
<dbReference type="KEGG" id="fas:105270472"/>
<keyword evidence="8" id="KW-0449">Lipoprotein</keyword>
<organism evidence="10">
    <name type="scientific">Fopius arisanus</name>
    <dbReference type="NCBI Taxonomy" id="64838"/>
    <lineage>
        <taxon>Eukaryota</taxon>
        <taxon>Metazoa</taxon>
        <taxon>Ecdysozoa</taxon>
        <taxon>Arthropoda</taxon>
        <taxon>Hexapoda</taxon>
        <taxon>Insecta</taxon>
        <taxon>Pterygota</taxon>
        <taxon>Neoptera</taxon>
        <taxon>Endopterygota</taxon>
        <taxon>Hymenoptera</taxon>
        <taxon>Apocrita</taxon>
        <taxon>Ichneumonoidea</taxon>
        <taxon>Braconidae</taxon>
        <taxon>Opiinae</taxon>
        <taxon>Fopius</taxon>
    </lineage>
</organism>
<dbReference type="InterPro" id="IPR050975">
    <property type="entry name" value="Sleep_regulator"/>
</dbReference>
<dbReference type="RefSeq" id="XP_011309724.1">
    <property type="nucleotide sequence ID" value="XM_011311422.1"/>
</dbReference>
<evidence type="ECO:0000256" key="1">
    <source>
        <dbReference type="ARBA" id="ARBA00004589"/>
    </source>
</evidence>
<protein>
    <submittedName>
        <fullName evidence="10">Dxr_0 protein</fullName>
    </submittedName>
</protein>
<evidence type="ECO:0000256" key="3">
    <source>
        <dbReference type="ARBA" id="ARBA00022692"/>
    </source>
</evidence>
<dbReference type="Pfam" id="PF17064">
    <property type="entry name" value="QVR"/>
    <property type="match status" value="1"/>
</dbReference>
<keyword evidence="2" id="KW-0336">GPI-anchor</keyword>
<evidence type="ECO:0000256" key="4">
    <source>
        <dbReference type="ARBA" id="ARBA00022729"/>
    </source>
</evidence>
<evidence type="ECO:0000256" key="2">
    <source>
        <dbReference type="ARBA" id="ARBA00022622"/>
    </source>
</evidence>
<reference evidence="10" key="1">
    <citation type="submission" date="2015-01" db="EMBL/GenBank/DDBJ databases">
        <title>Transcriptome Assembly of Fopius arisanus.</title>
        <authorList>
            <person name="Geib S."/>
        </authorList>
    </citation>
    <scope>NUCLEOTIDE SEQUENCE</scope>
</reference>
<dbReference type="GO" id="GO:0030431">
    <property type="term" value="P:sleep"/>
    <property type="evidence" value="ECO:0007669"/>
    <property type="project" value="InterPro"/>
</dbReference>
<dbReference type="GeneID" id="105270472"/>
<evidence type="ECO:0000256" key="6">
    <source>
        <dbReference type="ARBA" id="ARBA00023136"/>
    </source>
</evidence>
<dbReference type="GO" id="GO:0032222">
    <property type="term" value="P:regulation of synaptic transmission, cholinergic"/>
    <property type="evidence" value="ECO:0007669"/>
    <property type="project" value="InterPro"/>
</dbReference>
<evidence type="ECO:0000256" key="8">
    <source>
        <dbReference type="ARBA" id="ARBA00023288"/>
    </source>
</evidence>
<gene>
    <name evidence="10" type="primary">dxr_0</name>
    <name evidence="12" type="synonym">LOC105270472</name>
    <name evidence="10" type="ORF">g.16698</name>
</gene>
<feature type="chain" id="PRO_5044541471" evidence="9">
    <location>
        <begin position="26"/>
        <end position="186"/>
    </location>
</feature>
<keyword evidence="7" id="KW-0325">Glycoprotein</keyword>
<evidence type="ECO:0000256" key="7">
    <source>
        <dbReference type="ARBA" id="ARBA00023180"/>
    </source>
</evidence>
<dbReference type="AlphaFoldDB" id="A0A0C9QIU4"/>
<evidence type="ECO:0000256" key="5">
    <source>
        <dbReference type="ARBA" id="ARBA00022989"/>
    </source>
</evidence>
<name>A0A0C9QIU4_9HYME</name>
<keyword evidence="6" id="KW-0472">Membrane</keyword>
<comment type="subcellular location">
    <subcellularLocation>
        <location evidence="1">Membrane</location>
        <topology evidence="1">Lipid-anchor</topology>
        <topology evidence="1">GPI-anchor</topology>
    </subcellularLocation>
</comment>
<keyword evidence="5" id="KW-1133">Transmembrane helix</keyword>
<evidence type="ECO:0000313" key="10">
    <source>
        <dbReference type="EMBL" id="JAG84420.1"/>
    </source>
</evidence>
<keyword evidence="11" id="KW-1185">Reference proteome</keyword>
<dbReference type="InterPro" id="IPR031424">
    <property type="entry name" value="QVR-like"/>
</dbReference>
<proteinExistence type="predicted"/>
<accession>A0A9R1TG15</accession>
<keyword evidence="3" id="KW-0812">Transmembrane</keyword>